<keyword evidence="2" id="KW-1133">Transmembrane helix</keyword>
<reference evidence="4 5" key="1">
    <citation type="submission" date="2019-06" db="EMBL/GenBank/DDBJ databases">
        <title>Genome sequence of Litorilinea aerophila BAA-2444.</title>
        <authorList>
            <person name="Maclea K.S."/>
            <person name="Maurais E.G."/>
            <person name="Iannazzi L.C."/>
        </authorList>
    </citation>
    <scope>NUCLEOTIDE SEQUENCE [LARGE SCALE GENOMIC DNA]</scope>
    <source>
        <strain evidence="4 5">ATCC BAA-2444</strain>
    </source>
</reference>
<keyword evidence="2" id="KW-0472">Membrane</keyword>
<dbReference type="InParanoid" id="A0A540VBJ5"/>
<keyword evidence="2" id="KW-0812">Transmembrane</keyword>
<feature type="domain" description="TadE-like" evidence="3">
    <location>
        <begin position="40"/>
        <end position="80"/>
    </location>
</feature>
<feature type="region of interest" description="Disordered" evidence="1">
    <location>
        <begin position="1"/>
        <end position="21"/>
    </location>
</feature>
<feature type="transmembrane region" description="Helical" evidence="2">
    <location>
        <begin position="41"/>
        <end position="59"/>
    </location>
</feature>
<evidence type="ECO:0000313" key="4">
    <source>
        <dbReference type="EMBL" id="TQE94125.1"/>
    </source>
</evidence>
<dbReference type="InterPro" id="IPR012495">
    <property type="entry name" value="TadE-like_dom"/>
</dbReference>
<dbReference type="Pfam" id="PF07811">
    <property type="entry name" value="TadE"/>
    <property type="match status" value="1"/>
</dbReference>
<evidence type="ECO:0000256" key="1">
    <source>
        <dbReference type="SAM" id="MobiDB-lite"/>
    </source>
</evidence>
<evidence type="ECO:0000256" key="2">
    <source>
        <dbReference type="SAM" id="Phobius"/>
    </source>
</evidence>
<protein>
    <submittedName>
        <fullName evidence="4">Pilus assembly protein</fullName>
    </submittedName>
</protein>
<name>A0A540VBJ5_9CHLR</name>
<dbReference type="Proteomes" id="UP000317371">
    <property type="component" value="Unassembled WGS sequence"/>
</dbReference>
<evidence type="ECO:0000259" key="3">
    <source>
        <dbReference type="Pfam" id="PF07811"/>
    </source>
</evidence>
<feature type="compositionally biased region" description="Basic residues" evidence="1">
    <location>
        <begin position="1"/>
        <end position="10"/>
    </location>
</feature>
<comment type="caution">
    <text evidence="4">The sequence shown here is derived from an EMBL/GenBank/DDBJ whole genome shotgun (WGS) entry which is preliminary data.</text>
</comment>
<dbReference type="AlphaFoldDB" id="A0A540VBJ5"/>
<accession>A0A540VBJ5</accession>
<feature type="compositionally biased region" description="Basic and acidic residues" evidence="1">
    <location>
        <begin position="11"/>
        <end position="21"/>
    </location>
</feature>
<sequence>MTHRITHHASGRKEEGSTERWKNLSNSRLCHRLRGEGATTLVEFALSASVILLLVIGMIEFTRAIYTASVVQAAAQEGARAGIVDPAEINEAVTRRMVGLDPDRAIIRSTVRDDSVQVEVIYPYEFITPFITGVMGADGVQLRGDTRMIVY</sequence>
<proteinExistence type="predicted"/>
<gene>
    <name evidence="4" type="ORF">FKZ61_18005</name>
</gene>
<evidence type="ECO:0000313" key="5">
    <source>
        <dbReference type="Proteomes" id="UP000317371"/>
    </source>
</evidence>
<keyword evidence="5" id="KW-1185">Reference proteome</keyword>
<organism evidence="4 5">
    <name type="scientific">Litorilinea aerophila</name>
    <dbReference type="NCBI Taxonomy" id="1204385"/>
    <lineage>
        <taxon>Bacteria</taxon>
        <taxon>Bacillati</taxon>
        <taxon>Chloroflexota</taxon>
        <taxon>Caldilineae</taxon>
        <taxon>Caldilineales</taxon>
        <taxon>Caldilineaceae</taxon>
        <taxon>Litorilinea</taxon>
    </lineage>
</organism>
<dbReference type="EMBL" id="VIGC01000027">
    <property type="protein sequence ID" value="TQE94125.1"/>
    <property type="molecule type" value="Genomic_DNA"/>
</dbReference>